<dbReference type="SMART" id="SM00708">
    <property type="entry name" value="PhBP"/>
    <property type="match status" value="1"/>
</dbReference>
<feature type="chain" id="PRO_5035442194" evidence="1">
    <location>
        <begin position="17"/>
        <end position="132"/>
    </location>
</feature>
<evidence type="ECO:0000313" key="3">
    <source>
        <dbReference type="Proteomes" id="UP000801492"/>
    </source>
</evidence>
<organism evidence="2 3">
    <name type="scientific">Ignelater luminosus</name>
    <name type="common">Cucubano</name>
    <name type="synonym">Pyrophorus luminosus</name>
    <dbReference type="NCBI Taxonomy" id="2038154"/>
    <lineage>
        <taxon>Eukaryota</taxon>
        <taxon>Metazoa</taxon>
        <taxon>Ecdysozoa</taxon>
        <taxon>Arthropoda</taxon>
        <taxon>Hexapoda</taxon>
        <taxon>Insecta</taxon>
        <taxon>Pterygota</taxon>
        <taxon>Neoptera</taxon>
        <taxon>Endopterygota</taxon>
        <taxon>Coleoptera</taxon>
        <taxon>Polyphaga</taxon>
        <taxon>Elateriformia</taxon>
        <taxon>Elateroidea</taxon>
        <taxon>Elateridae</taxon>
        <taxon>Agrypninae</taxon>
        <taxon>Pyrophorini</taxon>
        <taxon>Ignelater</taxon>
    </lineage>
</organism>
<evidence type="ECO:0000256" key="1">
    <source>
        <dbReference type="SAM" id="SignalP"/>
    </source>
</evidence>
<protein>
    <submittedName>
        <fullName evidence="2">Uncharacterized protein</fullName>
    </submittedName>
</protein>
<reference evidence="2" key="1">
    <citation type="submission" date="2019-08" db="EMBL/GenBank/DDBJ databases">
        <title>The genome of the North American firefly Photinus pyralis.</title>
        <authorList>
            <consortium name="Photinus pyralis genome working group"/>
            <person name="Fallon T.R."/>
            <person name="Sander Lower S.E."/>
            <person name="Weng J.-K."/>
        </authorList>
    </citation>
    <scope>NUCLEOTIDE SEQUENCE</scope>
    <source>
        <strain evidence="2">TRF0915ILg1</strain>
        <tissue evidence="2">Whole body</tissue>
    </source>
</reference>
<dbReference type="GO" id="GO:0005549">
    <property type="term" value="F:odorant binding"/>
    <property type="evidence" value="ECO:0007669"/>
    <property type="project" value="InterPro"/>
</dbReference>
<dbReference type="CDD" id="cd23992">
    <property type="entry name" value="PBP_GOBP"/>
    <property type="match status" value="1"/>
</dbReference>
<keyword evidence="1" id="KW-0732">Signal</keyword>
<dbReference type="SUPFAM" id="SSF47565">
    <property type="entry name" value="Insect pheromone/odorant-binding proteins"/>
    <property type="match status" value="1"/>
</dbReference>
<evidence type="ECO:0000313" key="2">
    <source>
        <dbReference type="EMBL" id="KAF2895950.1"/>
    </source>
</evidence>
<gene>
    <name evidence="2" type="ORF">ILUMI_10213</name>
</gene>
<dbReference type="InterPro" id="IPR036728">
    <property type="entry name" value="PBP_GOBP_sf"/>
</dbReference>
<dbReference type="Gene3D" id="1.10.238.20">
    <property type="entry name" value="Pheromone/general odorant binding protein domain"/>
    <property type="match status" value="1"/>
</dbReference>
<comment type="caution">
    <text evidence="2">The sequence shown here is derived from an EMBL/GenBank/DDBJ whole genome shotgun (WGS) entry which is preliminary data.</text>
</comment>
<accession>A0A8K0G8W8</accession>
<sequence>MKLLIICFALVVAALARNFEPYELECINELGIDKSILEGIDAPIDNPDFHRFTGCVWKKQGMMKDDGEINWDKFHDFILKGLGKSDAKAEDIVKRAIDSCRDVHGDSHGDTAIKVLMCVDVQLRSHRSELEN</sequence>
<proteinExistence type="predicted"/>
<keyword evidence="3" id="KW-1185">Reference proteome</keyword>
<feature type="signal peptide" evidence="1">
    <location>
        <begin position="1"/>
        <end position="16"/>
    </location>
</feature>
<dbReference type="Pfam" id="PF01395">
    <property type="entry name" value="PBP_GOBP"/>
    <property type="match status" value="1"/>
</dbReference>
<dbReference type="EMBL" id="VTPC01005486">
    <property type="protein sequence ID" value="KAF2895950.1"/>
    <property type="molecule type" value="Genomic_DNA"/>
</dbReference>
<dbReference type="OrthoDB" id="7665616at2759"/>
<dbReference type="InterPro" id="IPR006170">
    <property type="entry name" value="PBP/GOBP"/>
</dbReference>
<dbReference type="Proteomes" id="UP000801492">
    <property type="component" value="Unassembled WGS sequence"/>
</dbReference>
<dbReference type="AlphaFoldDB" id="A0A8K0G8W8"/>
<name>A0A8K0G8W8_IGNLU</name>